<dbReference type="InterPro" id="IPR008183">
    <property type="entry name" value="Aldose_1/G6P_1-epimerase"/>
</dbReference>
<accession>A0ABU6XEQ6</accession>
<evidence type="ECO:0000313" key="7">
    <source>
        <dbReference type="Proteomes" id="UP001341840"/>
    </source>
</evidence>
<keyword evidence="7" id="KW-1185">Reference proteome</keyword>
<sequence length="339" mass="38075">MLLSHGSGKKIEFYELRRGDFEIRVTNYGAIILSVVLPDRHGNLADVVLGYHSIESYVNDTTYFGGLIGRVANRIGNAEFHLDGKTYKLPANDHGNTLHGGFKGFNNVIWTVTSYKRDSHITLHYTSYDNEQGFPGRLEVDVTYMLIETNKLGVKMIAKPKDKATPVNLAQHTYWNMRGHNTGDILSHTVQIFSSQITPVNSKLIPTGNLQSVKATPYDFLRPKPVGKHINDLPGLYDINFAVNRETEKHLNKVAVVRDPVSGRKMELWSNQVGVQFYTSGMLNNTIGGKDGAVYQKHAGIALETQGFPDSVNHPNFPSQIVRPGQTYKHYMVYRFTVH</sequence>
<dbReference type="NCBIfam" id="NF008277">
    <property type="entry name" value="PRK11055.1"/>
    <property type="match status" value="1"/>
</dbReference>
<dbReference type="PANTHER" id="PTHR10091">
    <property type="entry name" value="ALDOSE-1-EPIMERASE"/>
    <property type="match status" value="1"/>
</dbReference>
<reference evidence="6 7" key="1">
    <citation type="journal article" date="2023" name="Plants (Basel)">
        <title>Bridging the Gap: Combining Genomics and Transcriptomics Approaches to Understand Stylosanthes scabra, an Orphan Legume from the Brazilian Caatinga.</title>
        <authorList>
            <person name="Ferreira-Neto J.R.C."/>
            <person name="da Silva M.D."/>
            <person name="Binneck E."/>
            <person name="de Melo N.F."/>
            <person name="da Silva R.H."/>
            <person name="de Melo A.L.T.M."/>
            <person name="Pandolfi V."/>
            <person name="Bustamante F.O."/>
            <person name="Brasileiro-Vidal A.C."/>
            <person name="Benko-Iseppon A.M."/>
        </authorList>
    </citation>
    <scope>NUCLEOTIDE SEQUENCE [LARGE SCALE GENOMIC DNA]</scope>
    <source>
        <tissue evidence="6">Leaves</tissue>
    </source>
</reference>
<dbReference type="EMBL" id="JASCZI010211765">
    <property type="protein sequence ID" value="MED6196531.1"/>
    <property type="molecule type" value="Genomic_DNA"/>
</dbReference>
<dbReference type="Gene3D" id="2.70.98.10">
    <property type="match status" value="1"/>
</dbReference>
<dbReference type="Pfam" id="PF01263">
    <property type="entry name" value="Aldose_epim"/>
    <property type="match status" value="1"/>
</dbReference>
<gene>
    <name evidence="6" type="ORF">PIB30_048381</name>
</gene>
<evidence type="ECO:0000256" key="1">
    <source>
        <dbReference type="ARBA" id="ARBA00005028"/>
    </source>
</evidence>
<dbReference type="InterPro" id="IPR011013">
    <property type="entry name" value="Gal_mutarotase_sf_dom"/>
</dbReference>
<dbReference type="SUPFAM" id="SSF74650">
    <property type="entry name" value="Galactose mutarotase-like"/>
    <property type="match status" value="1"/>
</dbReference>
<evidence type="ECO:0000256" key="3">
    <source>
        <dbReference type="ARBA" id="ARBA00023235"/>
    </source>
</evidence>
<dbReference type="InterPro" id="IPR014718">
    <property type="entry name" value="GH-type_carb-bd"/>
</dbReference>
<comment type="similarity">
    <text evidence="2 5">Belongs to the aldose epimerase family.</text>
</comment>
<proteinExistence type="inferred from homology"/>
<name>A0ABU6XEQ6_9FABA</name>
<evidence type="ECO:0000256" key="4">
    <source>
        <dbReference type="ARBA" id="ARBA00023277"/>
    </source>
</evidence>
<protein>
    <recommendedName>
        <fullName evidence="5">Aldose 1-epimerase</fullName>
        <ecNumber evidence="5">5.1.3.3</ecNumber>
    </recommendedName>
</protein>
<dbReference type="InterPro" id="IPR015443">
    <property type="entry name" value="Aldose_1-epimerase"/>
</dbReference>
<keyword evidence="4 5" id="KW-0119">Carbohydrate metabolism</keyword>
<evidence type="ECO:0000256" key="5">
    <source>
        <dbReference type="PIRNR" id="PIRNR005096"/>
    </source>
</evidence>
<dbReference type="Proteomes" id="UP001341840">
    <property type="component" value="Unassembled WGS sequence"/>
</dbReference>
<evidence type="ECO:0000256" key="2">
    <source>
        <dbReference type="ARBA" id="ARBA00006206"/>
    </source>
</evidence>
<evidence type="ECO:0000313" key="6">
    <source>
        <dbReference type="EMBL" id="MED6196531.1"/>
    </source>
</evidence>
<comment type="caution">
    <text evidence="6">The sequence shown here is derived from an EMBL/GenBank/DDBJ whole genome shotgun (WGS) entry which is preliminary data.</text>
</comment>
<dbReference type="InterPro" id="IPR047215">
    <property type="entry name" value="Galactose_mutarotase-like"/>
</dbReference>
<keyword evidence="3 5" id="KW-0413">Isomerase</keyword>
<dbReference type="EC" id="5.1.3.3" evidence="5"/>
<comment type="pathway">
    <text evidence="1 5">Carbohydrate metabolism; hexose metabolism.</text>
</comment>
<organism evidence="6 7">
    <name type="scientific">Stylosanthes scabra</name>
    <dbReference type="NCBI Taxonomy" id="79078"/>
    <lineage>
        <taxon>Eukaryota</taxon>
        <taxon>Viridiplantae</taxon>
        <taxon>Streptophyta</taxon>
        <taxon>Embryophyta</taxon>
        <taxon>Tracheophyta</taxon>
        <taxon>Spermatophyta</taxon>
        <taxon>Magnoliopsida</taxon>
        <taxon>eudicotyledons</taxon>
        <taxon>Gunneridae</taxon>
        <taxon>Pentapetalae</taxon>
        <taxon>rosids</taxon>
        <taxon>fabids</taxon>
        <taxon>Fabales</taxon>
        <taxon>Fabaceae</taxon>
        <taxon>Papilionoideae</taxon>
        <taxon>50 kb inversion clade</taxon>
        <taxon>dalbergioids sensu lato</taxon>
        <taxon>Dalbergieae</taxon>
        <taxon>Pterocarpus clade</taxon>
        <taxon>Stylosanthes</taxon>
    </lineage>
</organism>
<dbReference type="PIRSF" id="PIRSF005096">
    <property type="entry name" value="GALM"/>
    <property type="match status" value="1"/>
</dbReference>
<dbReference type="CDD" id="cd09019">
    <property type="entry name" value="galactose_mutarotase_like"/>
    <property type="match status" value="1"/>
</dbReference>
<dbReference type="PANTHER" id="PTHR10091:SF3">
    <property type="entry name" value="ALDOSE 1-EPIMERASE"/>
    <property type="match status" value="1"/>
</dbReference>
<comment type="catalytic activity">
    <reaction evidence="5">
        <text>alpha-D-glucose = beta-D-glucose</text>
        <dbReference type="Rhea" id="RHEA:10264"/>
        <dbReference type="ChEBI" id="CHEBI:15903"/>
        <dbReference type="ChEBI" id="CHEBI:17925"/>
        <dbReference type="EC" id="5.1.3.3"/>
    </reaction>
</comment>